<dbReference type="Gene3D" id="3.30.230.10">
    <property type="match status" value="1"/>
</dbReference>
<evidence type="ECO:0000256" key="1">
    <source>
        <dbReference type="ARBA" id="ARBA00008945"/>
    </source>
</evidence>
<dbReference type="InterPro" id="IPR005324">
    <property type="entry name" value="Ribosomal_uS5_C"/>
</dbReference>
<dbReference type="GO" id="GO:0006412">
    <property type="term" value="P:translation"/>
    <property type="evidence" value="ECO:0007669"/>
    <property type="project" value="InterPro"/>
</dbReference>
<comment type="caution">
    <text evidence="8">The sequence shown here is derived from an EMBL/GenBank/DDBJ whole genome shotgun (WGS) entry which is preliminary data.</text>
</comment>
<dbReference type="Gene3D" id="3.30.160.20">
    <property type="match status" value="1"/>
</dbReference>
<dbReference type="PANTHER" id="PTHR48277">
    <property type="entry name" value="MITOCHONDRIAL RIBOSOMAL PROTEIN S5"/>
    <property type="match status" value="1"/>
</dbReference>
<dbReference type="InterPro" id="IPR014721">
    <property type="entry name" value="Ribsml_uS5_D2-typ_fold_subgr"/>
</dbReference>
<feature type="region of interest" description="Disordered" evidence="6">
    <location>
        <begin position="1"/>
        <end position="21"/>
    </location>
</feature>
<feature type="domain" description="S5 DRBM" evidence="7">
    <location>
        <begin position="367"/>
        <end position="430"/>
    </location>
</feature>
<dbReference type="STRING" id="1445577.A0A010RR49"/>
<evidence type="ECO:0000313" key="9">
    <source>
        <dbReference type="Proteomes" id="UP000020467"/>
    </source>
</evidence>
<keyword evidence="9" id="KW-1185">Reference proteome</keyword>
<comment type="similarity">
    <text evidence="1 5">Belongs to the universal ribosomal protein uS5 family.</text>
</comment>
<proteinExistence type="inferred from homology"/>
<dbReference type="eggNOG" id="KOG2646">
    <property type="taxonomic scope" value="Eukaryota"/>
</dbReference>
<protein>
    <recommendedName>
        <fullName evidence="7">S5 DRBM domain-containing protein</fullName>
    </recommendedName>
</protein>
<dbReference type="InterPro" id="IPR000851">
    <property type="entry name" value="Ribosomal_uS5"/>
</dbReference>
<dbReference type="GO" id="GO:0003735">
    <property type="term" value="F:structural constituent of ribosome"/>
    <property type="evidence" value="ECO:0007669"/>
    <property type="project" value="UniProtKB-UniRule"/>
</dbReference>
<evidence type="ECO:0000256" key="6">
    <source>
        <dbReference type="SAM" id="MobiDB-lite"/>
    </source>
</evidence>
<dbReference type="PANTHER" id="PTHR48277:SF1">
    <property type="entry name" value="MITOCHONDRIAL RIBOSOMAL PROTEIN S5"/>
    <property type="match status" value="1"/>
</dbReference>
<gene>
    <name evidence="8" type="ORF">CFIO01_08270</name>
</gene>
<sequence length="531" mass="59005">GATLSSRPKSPSRDLHPPPDDLILPLCCRQRTGTETSPLSAAMNSVRPARSVLSRCVSSASRAPAALPYRLFHSSVSRSGRRRSRFNNITAEKMGLTTPDAIEKYAKQHFPEYTEQQKEFLKEKYTPEQWEALQAAEEAIDPKDLVIQGRLRTDPYTQPYIDDFSTVQPIIDAKPQAPAKPVEPKWLPRRMWIDDYIEKMADRVGGQMQDTMGKAFARALRNISKTNPAKLDFTEEELHELETNPELRRKFLVDNEADVLGAKKEKKAGAASIATDDWLKQFDQEFFNELEGSLSTSENPLRSRVALWKEADGKGTSALAPELGKVEGVKGLYQPPEDVEDDGLDPTGRFIKLKQATGMKISDILSILTKRVVVRSVSNQTRLGKIRSASVIVVAGNGDGRLGLGEAKSTDPGIATATATLLAIRNMKPIRRYENRTIYGNVETKISGTVVQLFARPPGFGLRVSHRIFEMARLAGIHDLAAKIPRSKNPYNTVNAVYKALMNQPDPEEIAIGRGKKMVDVRKVYYGGSVY</sequence>
<evidence type="ECO:0000313" key="8">
    <source>
        <dbReference type="EMBL" id="EXF80464.1"/>
    </source>
</evidence>
<dbReference type="InterPro" id="IPR013810">
    <property type="entry name" value="Ribosomal_uS5_N"/>
</dbReference>
<dbReference type="PROSITE" id="PS50881">
    <property type="entry name" value="S5_DSRBD"/>
    <property type="match status" value="1"/>
</dbReference>
<dbReference type="SUPFAM" id="SSF54768">
    <property type="entry name" value="dsRNA-binding domain-like"/>
    <property type="match status" value="1"/>
</dbReference>
<evidence type="ECO:0000259" key="7">
    <source>
        <dbReference type="PROSITE" id="PS50881"/>
    </source>
</evidence>
<dbReference type="Pfam" id="PF03719">
    <property type="entry name" value="Ribosomal_S5_C"/>
    <property type="match status" value="1"/>
</dbReference>
<dbReference type="GO" id="GO:0003723">
    <property type="term" value="F:RNA binding"/>
    <property type="evidence" value="ECO:0007669"/>
    <property type="project" value="InterPro"/>
</dbReference>
<dbReference type="OrthoDB" id="309483at2759"/>
<name>A0A010RR49_9PEZI</name>
<keyword evidence="2 4" id="KW-0689">Ribosomal protein</keyword>
<evidence type="ECO:0000256" key="5">
    <source>
        <dbReference type="RuleBase" id="RU003823"/>
    </source>
</evidence>
<dbReference type="InterPro" id="IPR020568">
    <property type="entry name" value="Ribosomal_Su5_D2-typ_SF"/>
</dbReference>
<evidence type="ECO:0000256" key="4">
    <source>
        <dbReference type="PROSITE-ProRule" id="PRU00268"/>
    </source>
</evidence>
<dbReference type="SUPFAM" id="SSF54211">
    <property type="entry name" value="Ribosomal protein S5 domain 2-like"/>
    <property type="match status" value="1"/>
</dbReference>
<keyword evidence="3 4" id="KW-0687">Ribonucleoprotein</keyword>
<dbReference type="KEGG" id="cfj:CFIO01_08270"/>
<accession>A0A010RR49</accession>
<dbReference type="HOGENOM" id="CLU_037994_1_0_1"/>
<dbReference type="EMBL" id="JARH01000441">
    <property type="protein sequence ID" value="EXF80464.1"/>
    <property type="molecule type" value="Genomic_DNA"/>
</dbReference>
<dbReference type="Pfam" id="PF00333">
    <property type="entry name" value="Ribosomal_S5"/>
    <property type="match status" value="1"/>
</dbReference>
<evidence type="ECO:0000256" key="3">
    <source>
        <dbReference type="ARBA" id="ARBA00023274"/>
    </source>
</evidence>
<dbReference type="FunFam" id="3.30.230.10:FF:000041">
    <property type="entry name" value="37S ribosomal protein S5"/>
    <property type="match status" value="1"/>
</dbReference>
<dbReference type="GO" id="GO:1990904">
    <property type="term" value="C:ribonucleoprotein complex"/>
    <property type="evidence" value="ECO:0007669"/>
    <property type="project" value="UniProtKB-UniRule"/>
</dbReference>
<dbReference type="AlphaFoldDB" id="A0A010RR49"/>
<feature type="non-terminal residue" evidence="8">
    <location>
        <position position="1"/>
    </location>
</feature>
<reference evidence="8 9" key="1">
    <citation type="submission" date="2014-02" db="EMBL/GenBank/DDBJ databases">
        <title>The genome sequence of Colletotrichum fioriniae PJ7.</title>
        <authorList>
            <person name="Baroncelli R."/>
            <person name="Thon M.R."/>
        </authorList>
    </citation>
    <scope>NUCLEOTIDE SEQUENCE [LARGE SCALE GENOMIC DNA]</scope>
    <source>
        <strain evidence="8 9">PJ7</strain>
    </source>
</reference>
<evidence type="ECO:0000256" key="2">
    <source>
        <dbReference type="ARBA" id="ARBA00022980"/>
    </source>
</evidence>
<dbReference type="GO" id="GO:0005840">
    <property type="term" value="C:ribosome"/>
    <property type="evidence" value="ECO:0007669"/>
    <property type="project" value="UniProtKB-KW"/>
</dbReference>
<dbReference type="Proteomes" id="UP000020467">
    <property type="component" value="Unassembled WGS sequence"/>
</dbReference>
<organism evidence="8 9">
    <name type="scientific">Colletotrichum fioriniae PJ7</name>
    <dbReference type="NCBI Taxonomy" id="1445577"/>
    <lineage>
        <taxon>Eukaryota</taxon>
        <taxon>Fungi</taxon>
        <taxon>Dikarya</taxon>
        <taxon>Ascomycota</taxon>
        <taxon>Pezizomycotina</taxon>
        <taxon>Sordariomycetes</taxon>
        <taxon>Hypocreomycetidae</taxon>
        <taxon>Glomerellales</taxon>
        <taxon>Glomerellaceae</taxon>
        <taxon>Colletotrichum</taxon>
        <taxon>Colletotrichum acutatum species complex</taxon>
    </lineage>
</organism>